<proteinExistence type="predicted"/>
<evidence type="ECO:0000256" key="1">
    <source>
        <dbReference type="SAM" id="SignalP"/>
    </source>
</evidence>
<evidence type="ECO:0008006" key="4">
    <source>
        <dbReference type="Google" id="ProtNLM"/>
    </source>
</evidence>
<keyword evidence="1" id="KW-0732">Signal</keyword>
<gene>
    <name evidence="2" type="ORF">AMOR_53890</name>
</gene>
<evidence type="ECO:0000313" key="3">
    <source>
        <dbReference type="Proteomes" id="UP001162891"/>
    </source>
</evidence>
<sequence>MTTGRLAVIAALCAACLPAGPASALEPRFDHRDEHGPFLETLVAYDTVAISGRPTASSWRPALRLAYGFDVAGEGNELILGVQGALRSWDDPAREHVNLALDVRYRAYFGTEELKTFFDAGVWVPVRSRLAAGPMIGVGIAYDFSRTSGVYAAGGFGTAFGEARIATFSASIGAQLRFE</sequence>
<dbReference type="EMBL" id="AP025591">
    <property type="protein sequence ID" value="BDG06393.1"/>
    <property type="molecule type" value="Genomic_DNA"/>
</dbReference>
<dbReference type="Proteomes" id="UP001162891">
    <property type="component" value="Chromosome"/>
</dbReference>
<feature type="chain" id="PRO_5047004348" description="Outer membrane protein beta-barrel domain-containing protein" evidence="1">
    <location>
        <begin position="25"/>
        <end position="179"/>
    </location>
</feature>
<name>A0ABM7X3M2_9BACT</name>
<feature type="signal peptide" evidence="1">
    <location>
        <begin position="1"/>
        <end position="24"/>
    </location>
</feature>
<organism evidence="2 3">
    <name type="scientific">Anaeromyxobacter oryzae</name>
    <dbReference type="NCBI Taxonomy" id="2918170"/>
    <lineage>
        <taxon>Bacteria</taxon>
        <taxon>Pseudomonadati</taxon>
        <taxon>Myxococcota</taxon>
        <taxon>Myxococcia</taxon>
        <taxon>Myxococcales</taxon>
        <taxon>Cystobacterineae</taxon>
        <taxon>Anaeromyxobacteraceae</taxon>
        <taxon>Anaeromyxobacter</taxon>
    </lineage>
</organism>
<evidence type="ECO:0000313" key="2">
    <source>
        <dbReference type="EMBL" id="BDG06393.1"/>
    </source>
</evidence>
<keyword evidence="3" id="KW-1185">Reference proteome</keyword>
<dbReference type="RefSeq" id="WP_248356089.1">
    <property type="nucleotide sequence ID" value="NZ_AP025591.1"/>
</dbReference>
<reference evidence="3" key="1">
    <citation type="journal article" date="2022" name="Int. J. Syst. Evol. Microbiol.">
        <title>Anaeromyxobacter oryzae sp. nov., Anaeromyxobacter diazotrophicus sp. nov. and Anaeromyxobacter paludicola sp. nov., isolated from paddy soils.</title>
        <authorList>
            <person name="Itoh H."/>
            <person name="Xu Z."/>
            <person name="Mise K."/>
            <person name="Masuda Y."/>
            <person name="Ushijima N."/>
            <person name="Hayakawa C."/>
            <person name="Shiratori Y."/>
            <person name="Senoo K."/>
        </authorList>
    </citation>
    <scope>NUCLEOTIDE SEQUENCE [LARGE SCALE GENOMIC DNA]</scope>
    <source>
        <strain evidence="3">Red232</strain>
    </source>
</reference>
<protein>
    <recommendedName>
        <fullName evidence="4">Outer membrane protein beta-barrel domain-containing protein</fullName>
    </recommendedName>
</protein>
<accession>A0ABM7X3M2</accession>